<accession>A0A2W5B3X2</accession>
<sequence>METKFFHFAYFRAAITATDLAACEDIVAGLPAASTEMQTPATQLFSLLKKVRPDFSPDFSTVDTVKPLRLDVLLAQQRMEDDPQVYLELRPCRRPDHMRKPAGFWLSAYGEAPNHVYATTAEVLPPDASTSDPRAAVLRRGCGIAERVSSPRAMFGYQDAFTVDLYSTGSGWNAPSPVWAGTELELSMWDRGIPSEAFFSNTWDIPGTDLTAAIASDSRPTARWSHFTAHSDSWLIRAI</sequence>
<name>A0A2W5B3X2_9CORY</name>
<evidence type="ECO:0000313" key="1">
    <source>
        <dbReference type="EMBL" id="PZP01371.1"/>
    </source>
</evidence>
<organism evidence="1 2">
    <name type="scientific">Corynebacterium urealyticum</name>
    <dbReference type="NCBI Taxonomy" id="43771"/>
    <lineage>
        <taxon>Bacteria</taxon>
        <taxon>Bacillati</taxon>
        <taxon>Actinomycetota</taxon>
        <taxon>Actinomycetes</taxon>
        <taxon>Mycobacteriales</taxon>
        <taxon>Corynebacteriaceae</taxon>
        <taxon>Corynebacterium</taxon>
    </lineage>
</organism>
<comment type="caution">
    <text evidence="1">The sequence shown here is derived from an EMBL/GenBank/DDBJ whole genome shotgun (WGS) entry which is preliminary data.</text>
</comment>
<proteinExistence type="predicted"/>
<dbReference type="AlphaFoldDB" id="A0A2W5B3X2"/>
<dbReference type="EMBL" id="QFNY01000075">
    <property type="protein sequence ID" value="PZP01371.1"/>
    <property type="molecule type" value="Genomic_DNA"/>
</dbReference>
<reference evidence="1 2" key="1">
    <citation type="submission" date="2017-11" db="EMBL/GenBank/DDBJ databases">
        <title>Infants hospitalized years apart are colonized by the same room-sourced microbial strains.</title>
        <authorList>
            <person name="Brooks B."/>
            <person name="Olm M.R."/>
            <person name="Firek B.A."/>
            <person name="Baker R."/>
            <person name="Thomas B.C."/>
            <person name="Morowitz M.J."/>
            <person name="Banfield J.F."/>
        </authorList>
    </citation>
    <scope>NUCLEOTIDE SEQUENCE [LARGE SCALE GENOMIC DNA]</scope>
    <source>
        <strain evidence="1">S2_012_000_R3_87</strain>
    </source>
</reference>
<gene>
    <name evidence="1" type="ORF">DI609_04310</name>
</gene>
<dbReference type="Proteomes" id="UP000249451">
    <property type="component" value="Unassembled WGS sequence"/>
</dbReference>
<evidence type="ECO:0000313" key="2">
    <source>
        <dbReference type="Proteomes" id="UP000249451"/>
    </source>
</evidence>
<protein>
    <submittedName>
        <fullName evidence="1">Uncharacterized protein</fullName>
    </submittedName>
</protein>